<dbReference type="EMBL" id="LJCQ01000275">
    <property type="protein sequence ID" value="KPV46269.1"/>
    <property type="molecule type" value="Genomic_DNA"/>
</dbReference>
<feature type="transmembrane region" description="Helical" evidence="8">
    <location>
        <begin position="462"/>
        <end position="485"/>
    </location>
</feature>
<feature type="transmembrane region" description="Helical" evidence="8">
    <location>
        <begin position="165"/>
        <end position="183"/>
    </location>
</feature>
<dbReference type="PANTHER" id="PTHR48086">
    <property type="entry name" value="SODIUM/PROLINE SYMPORTER-RELATED"/>
    <property type="match status" value="1"/>
</dbReference>
<protein>
    <submittedName>
        <fullName evidence="9">Cation:proton antiporter</fullName>
    </submittedName>
</protein>
<dbReference type="InterPro" id="IPR050277">
    <property type="entry name" value="Sodium:Solute_Symporter"/>
</dbReference>
<dbReference type="PANTHER" id="PTHR48086:SF8">
    <property type="entry name" value="MONOCARBOXYLIC ACID PERMEASE"/>
    <property type="match status" value="1"/>
</dbReference>
<feature type="transmembrane region" description="Helical" evidence="8">
    <location>
        <begin position="329"/>
        <end position="353"/>
    </location>
</feature>
<dbReference type="InterPro" id="IPR001734">
    <property type="entry name" value="Na/solute_symporter"/>
</dbReference>
<feature type="transmembrane region" description="Helical" evidence="8">
    <location>
        <begin position="239"/>
        <end position="257"/>
    </location>
</feature>
<keyword evidence="5 8" id="KW-1133">Transmembrane helix</keyword>
<dbReference type="GO" id="GO:0005886">
    <property type="term" value="C:plasma membrane"/>
    <property type="evidence" value="ECO:0007669"/>
    <property type="project" value="TreeGrafter"/>
</dbReference>
<feature type="transmembrane region" description="Helical" evidence="8">
    <location>
        <begin position="82"/>
        <end position="101"/>
    </location>
</feature>
<feature type="transmembrane region" description="Helical" evidence="8">
    <location>
        <begin position="50"/>
        <end position="70"/>
    </location>
</feature>
<organism evidence="9 10">
    <name type="scientific">Acidiplasma aeolicum</name>
    <dbReference type="NCBI Taxonomy" id="507754"/>
    <lineage>
        <taxon>Archaea</taxon>
        <taxon>Methanobacteriati</taxon>
        <taxon>Thermoplasmatota</taxon>
        <taxon>Thermoplasmata</taxon>
        <taxon>Thermoplasmatales</taxon>
        <taxon>Ferroplasmaceae</taxon>
        <taxon>Acidiplasma</taxon>
    </lineage>
</organism>
<evidence type="ECO:0000256" key="3">
    <source>
        <dbReference type="ARBA" id="ARBA00022448"/>
    </source>
</evidence>
<evidence type="ECO:0000256" key="4">
    <source>
        <dbReference type="ARBA" id="ARBA00022692"/>
    </source>
</evidence>
<feature type="transmembrane region" description="Helical" evidence="8">
    <location>
        <begin position="373"/>
        <end position="394"/>
    </location>
</feature>
<name>A0A0N8PQ66_9ARCH</name>
<gene>
    <name evidence="9" type="ORF">SE19_06360</name>
</gene>
<feature type="transmembrane region" description="Helical" evidence="8">
    <location>
        <begin position="128"/>
        <end position="145"/>
    </location>
</feature>
<dbReference type="Gene3D" id="1.20.1730.10">
    <property type="entry name" value="Sodium/glucose cotransporter"/>
    <property type="match status" value="1"/>
</dbReference>
<dbReference type="InterPro" id="IPR038377">
    <property type="entry name" value="Na/Glc_symporter_sf"/>
</dbReference>
<accession>A0A0N8PQ66</accession>
<dbReference type="GO" id="GO:0022857">
    <property type="term" value="F:transmembrane transporter activity"/>
    <property type="evidence" value="ECO:0007669"/>
    <property type="project" value="InterPro"/>
</dbReference>
<dbReference type="PATRIC" id="fig|507754.4.peg.30"/>
<evidence type="ECO:0000256" key="1">
    <source>
        <dbReference type="ARBA" id="ARBA00004141"/>
    </source>
</evidence>
<reference evidence="9 10" key="1">
    <citation type="submission" date="2015-09" db="EMBL/GenBank/DDBJ databases">
        <title>Draft genome sequence of Acidiplasma aeolicum DSM 18409.</title>
        <authorList>
            <person name="Hemp J."/>
        </authorList>
    </citation>
    <scope>NUCLEOTIDE SEQUENCE [LARGE SCALE GENOMIC DNA]</scope>
    <source>
        <strain evidence="9 10">V</strain>
    </source>
</reference>
<proteinExistence type="inferred from homology"/>
<comment type="caution">
    <text evidence="9">The sequence shown here is derived from an EMBL/GenBank/DDBJ whole genome shotgun (WGS) entry which is preliminary data.</text>
</comment>
<keyword evidence="4 8" id="KW-0812">Transmembrane</keyword>
<evidence type="ECO:0000313" key="9">
    <source>
        <dbReference type="EMBL" id="KPV46269.1"/>
    </source>
</evidence>
<dbReference type="CDD" id="cd10322">
    <property type="entry name" value="SLC5sbd"/>
    <property type="match status" value="1"/>
</dbReference>
<feature type="transmembrane region" description="Helical" evidence="8">
    <location>
        <begin position="12"/>
        <end position="30"/>
    </location>
</feature>
<sequence>MVISMYNDLDYILFFGLIGFAIVVGFLAVFWKRVASLENELEYGLAGRRFGTVIVWFLIGGDIYTAYTLIAVPGLEASAGGLAMFAVPYVVLVYPLVYIFMPKLWAVSKNKGYITAGDYVKDRFSSRFLALLVGLTGVVAEMPYIALQIVGIEVLLDSMKLPVELSLIVAFLFVAGFTLISGLRGPALTAIVKDVLIWAAVLTIIIVVPIKLGGFGTIFSDAKVAGLNLNISPALDAGYVTLAFGSALALFLYPHAFTGALSSKDANTIKKNSSLLPLYSVLLLFVTLLGVAAVAVLGMPFDGKHGAPASSFAFPYLIEHMFPSWFSSFAFAAVVIGSIVPSSIMALASANLITRNLYLEYINPKASSARQSVVTRIMVVVVILGALLFSFVPAASRQIIFLQTFGGAFVLQTLPAVFLSLYTRKLNKWSVGIGWFVSLVITVIMLIQMNLTVSFYKYFFEVYIGLIGLGINLLVVGLITLVMYLTKHVKEEGTIEEKDFEYSS</sequence>
<dbReference type="Pfam" id="PF00474">
    <property type="entry name" value="SSF"/>
    <property type="match status" value="1"/>
</dbReference>
<feature type="transmembrane region" description="Helical" evidence="8">
    <location>
        <begin position="400"/>
        <end position="421"/>
    </location>
</feature>
<dbReference type="PROSITE" id="PS50283">
    <property type="entry name" value="NA_SOLUT_SYMP_3"/>
    <property type="match status" value="1"/>
</dbReference>
<evidence type="ECO:0000256" key="8">
    <source>
        <dbReference type="SAM" id="Phobius"/>
    </source>
</evidence>
<dbReference type="Proteomes" id="UP000050515">
    <property type="component" value="Unassembled WGS sequence"/>
</dbReference>
<feature type="transmembrane region" description="Helical" evidence="8">
    <location>
        <begin position="433"/>
        <end position="456"/>
    </location>
</feature>
<comment type="similarity">
    <text evidence="2 7">Belongs to the sodium:solute symporter (SSF) (TC 2.A.21) family.</text>
</comment>
<evidence type="ECO:0000256" key="6">
    <source>
        <dbReference type="ARBA" id="ARBA00023136"/>
    </source>
</evidence>
<keyword evidence="3" id="KW-0813">Transport</keyword>
<feature type="transmembrane region" description="Helical" evidence="8">
    <location>
        <begin position="195"/>
        <end position="219"/>
    </location>
</feature>
<feature type="transmembrane region" description="Helical" evidence="8">
    <location>
        <begin position="278"/>
        <end position="301"/>
    </location>
</feature>
<keyword evidence="6 8" id="KW-0472">Membrane</keyword>
<evidence type="ECO:0000256" key="5">
    <source>
        <dbReference type="ARBA" id="ARBA00022989"/>
    </source>
</evidence>
<evidence type="ECO:0000256" key="2">
    <source>
        <dbReference type="ARBA" id="ARBA00006434"/>
    </source>
</evidence>
<comment type="subcellular location">
    <subcellularLocation>
        <location evidence="1">Membrane</location>
        <topology evidence="1">Multi-pass membrane protein</topology>
    </subcellularLocation>
</comment>
<dbReference type="AlphaFoldDB" id="A0A0N8PQ66"/>
<evidence type="ECO:0000313" key="10">
    <source>
        <dbReference type="Proteomes" id="UP000050515"/>
    </source>
</evidence>
<evidence type="ECO:0000256" key="7">
    <source>
        <dbReference type="RuleBase" id="RU362091"/>
    </source>
</evidence>